<dbReference type="NCBIfam" id="TIGR02532">
    <property type="entry name" value="IV_pilin_GFxxxE"/>
    <property type="match status" value="1"/>
</dbReference>
<gene>
    <name evidence="4" type="ORF">HGMM_F07G10C02</name>
</gene>
<evidence type="ECO:0000256" key="2">
    <source>
        <dbReference type="SAM" id="Phobius"/>
    </source>
</evidence>
<feature type="domain" description="DUF1559" evidence="3">
    <location>
        <begin position="39"/>
        <end position="122"/>
    </location>
</feature>
<dbReference type="PANTHER" id="PTHR30093:SF2">
    <property type="entry name" value="TYPE II SECRETION SYSTEM PROTEIN H"/>
    <property type="match status" value="1"/>
</dbReference>
<sequence>MRCQKQAKTRVPRGFTLVELLVVLAIIMMLMGMMMPAVQRVRQAFNRVKCMNNLRQIGLALEMYRQNNGMRYPDAAQMPSIAPQRPTLADELYPYVEGNGLIFRCPVDRMTDPNTPQYYHYWERERAKNYPDIGLSYEYPANVAGRTLEEIEAQRQRGSHQIMLAYDFDNFHAPEGTPTSRVIVYADGHCQ</sequence>
<dbReference type="GO" id="GO:0015627">
    <property type="term" value="C:type II protein secretion system complex"/>
    <property type="evidence" value="ECO:0007669"/>
    <property type="project" value="InterPro"/>
</dbReference>
<name>H5SBY8_9BACT</name>
<dbReference type="PROSITE" id="PS00409">
    <property type="entry name" value="PROKAR_NTER_METHYL"/>
    <property type="match status" value="1"/>
</dbReference>
<dbReference type="EMBL" id="AP011664">
    <property type="protein sequence ID" value="BAL53674.1"/>
    <property type="molecule type" value="Genomic_DNA"/>
</dbReference>
<accession>H5SBY8</accession>
<dbReference type="InterPro" id="IPR045584">
    <property type="entry name" value="Pilin-like"/>
</dbReference>
<evidence type="ECO:0000259" key="3">
    <source>
        <dbReference type="Pfam" id="PF07596"/>
    </source>
</evidence>
<dbReference type="SUPFAM" id="SSF54523">
    <property type="entry name" value="Pili subunits"/>
    <property type="match status" value="1"/>
</dbReference>
<dbReference type="AlphaFoldDB" id="H5SBY8"/>
<evidence type="ECO:0000256" key="1">
    <source>
        <dbReference type="ARBA" id="ARBA00022481"/>
    </source>
</evidence>
<keyword evidence="2" id="KW-0812">Transmembrane</keyword>
<reference evidence="4" key="1">
    <citation type="journal article" date="2005" name="Environ. Microbiol.">
        <title>Genetic and functional properties of uncultivated thermophilic crenarchaeotes from a subsurface gold mine as revealed by analysis of genome fragments.</title>
        <authorList>
            <person name="Nunoura T."/>
            <person name="Hirayama H."/>
            <person name="Takami H."/>
            <person name="Oida H."/>
            <person name="Nishi S."/>
            <person name="Shimamura S."/>
            <person name="Suzuki Y."/>
            <person name="Inagaki F."/>
            <person name="Takai K."/>
            <person name="Nealson K.H."/>
            <person name="Horikoshi K."/>
        </authorList>
    </citation>
    <scope>NUCLEOTIDE SEQUENCE</scope>
</reference>
<dbReference type="PRINTS" id="PR00813">
    <property type="entry name" value="BCTERIALGSPG"/>
</dbReference>
<dbReference type="GO" id="GO:0015628">
    <property type="term" value="P:protein secretion by the type II secretion system"/>
    <property type="evidence" value="ECO:0007669"/>
    <property type="project" value="InterPro"/>
</dbReference>
<protein>
    <submittedName>
        <fullName evidence="4">Hypothetical conserved protein</fullName>
    </submittedName>
</protein>
<dbReference type="PANTHER" id="PTHR30093">
    <property type="entry name" value="GENERAL SECRETION PATHWAY PROTEIN G"/>
    <property type="match status" value="1"/>
</dbReference>
<evidence type="ECO:0000313" key="4">
    <source>
        <dbReference type="EMBL" id="BAL53674.1"/>
    </source>
</evidence>
<dbReference type="Pfam" id="PF07963">
    <property type="entry name" value="N_methyl"/>
    <property type="match status" value="1"/>
</dbReference>
<dbReference type="InterPro" id="IPR000983">
    <property type="entry name" value="Bac_GSPG_pilin"/>
</dbReference>
<organism evidence="4">
    <name type="scientific">uncultured Planctomycetota bacterium</name>
    <dbReference type="NCBI Taxonomy" id="120965"/>
    <lineage>
        <taxon>Bacteria</taxon>
        <taxon>Pseudomonadati</taxon>
        <taxon>Planctomycetota</taxon>
        <taxon>environmental samples</taxon>
    </lineage>
</organism>
<dbReference type="Gene3D" id="3.30.700.10">
    <property type="entry name" value="Glycoprotein, Type 4 Pilin"/>
    <property type="match status" value="1"/>
</dbReference>
<dbReference type="Pfam" id="PF07596">
    <property type="entry name" value="SBP_bac_10"/>
    <property type="match status" value="1"/>
</dbReference>
<keyword evidence="2" id="KW-0472">Membrane</keyword>
<dbReference type="InterPro" id="IPR012902">
    <property type="entry name" value="N_methyl_site"/>
</dbReference>
<keyword evidence="1" id="KW-0488">Methylation</keyword>
<proteinExistence type="predicted"/>
<reference evidence="4" key="2">
    <citation type="journal article" date="2012" name="PLoS ONE">
        <title>A Deeply Branching Thermophilic Bacterium with an Ancient Acetyl-CoA Pathway Dominates a Subsurface Ecosystem.</title>
        <authorList>
            <person name="Takami H."/>
            <person name="Noguchi H."/>
            <person name="Takaki Y."/>
            <person name="Uchiyama I."/>
            <person name="Toyoda A."/>
            <person name="Nishi S."/>
            <person name="Chee G.-J."/>
            <person name="Arai W."/>
            <person name="Nunoura T."/>
            <person name="Itoh T."/>
            <person name="Hattori M."/>
            <person name="Takai K."/>
        </authorList>
    </citation>
    <scope>NUCLEOTIDE SEQUENCE</scope>
</reference>
<dbReference type="InterPro" id="IPR011453">
    <property type="entry name" value="DUF1559"/>
</dbReference>
<feature type="transmembrane region" description="Helical" evidence="2">
    <location>
        <begin position="20"/>
        <end position="38"/>
    </location>
</feature>
<keyword evidence="2" id="KW-1133">Transmembrane helix</keyword>